<name>A0ABV1X2L6_9ACTN</name>
<proteinExistence type="predicted"/>
<dbReference type="PANTHER" id="PTHR48083:SF13">
    <property type="entry name" value="ACYL-COA DEHYDROGENASE FAMILY MEMBER 11"/>
    <property type="match status" value="1"/>
</dbReference>
<evidence type="ECO:0000313" key="4">
    <source>
        <dbReference type="Proteomes" id="UP001474181"/>
    </source>
</evidence>
<gene>
    <name evidence="3" type="ORF">ABT404_27850</name>
</gene>
<dbReference type="InterPro" id="IPR037069">
    <property type="entry name" value="AcylCoA_DH/ox_N_sf"/>
</dbReference>
<accession>A0ABV1X2L6</accession>
<organism evidence="3 4">
    <name type="scientific">Streptomyces hyaluromycini</name>
    <dbReference type="NCBI Taxonomy" id="1377993"/>
    <lineage>
        <taxon>Bacteria</taxon>
        <taxon>Bacillati</taxon>
        <taxon>Actinomycetota</taxon>
        <taxon>Actinomycetes</taxon>
        <taxon>Kitasatosporales</taxon>
        <taxon>Streptomycetaceae</taxon>
        <taxon>Streptomyces</taxon>
    </lineage>
</organism>
<dbReference type="SUPFAM" id="SSF56645">
    <property type="entry name" value="Acyl-CoA dehydrogenase NM domain-like"/>
    <property type="match status" value="1"/>
</dbReference>
<dbReference type="Gene3D" id="1.10.540.10">
    <property type="entry name" value="Acyl-CoA dehydrogenase/oxidase, N-terminal domain"/>
    <property type="match status" value="1"/>
</dbReference>
<protein>
    <submittedName>
        <fullName evidence="3">Acyl-CoA dehydrogenase family protein</fullName>
    </submittedName>
</protein>
<dbReference type="InterPro" id="IPR050741">
    <property type="entry name" value="Acyl-CoA_dehydrogenase"/>
</dbReference>
<keyword evidence="4" id="KW-1185">Reference proteome</keyword>
<dbReference type="PANTHER" id="PTHR48083">
    <property type="entry name" value="MEDIUM-CHAIN SPECIFIC ACYL-COA DEHYDROGENASE, MITOCHONDRIAL-RELATED"/>
    <property type="match status" value="1"/>
</dbReference>
<evidence type="ECO:0000259" key="2">
    <source>
        <dbReference type="Pfam" id="PF02771"/>
    </source>
</evidence>
<evidence type="ECO:0000313" key="3">
    <source>
        <dbReference type="EMBL" id="MER7183240.1"/>
    </source>
</evidence>
<reference evidence="3 4" key="1">
    <citation type="submission" date="2024-06" db="EMBL/GenBank/DDBJ databases">
        <title>The Natural Products Discovery Center: Release of the First 8490 Sequenced Strains for Exploring Actinobacteria Biosynthetic Diversity.</title>
        <authorList>
            <person name="Kalkreuter E."/>
            <person name="Kautsar S.A."/>
            <person name="Yang D."/>
            <person name="Bader C.D."/>
            <person name="Teijaro C.N."/>
            <person name="Fluegel L."/>
            <person name="Davis C.M."/>
            <person name="Simpson J.R."/>
            <person name="Lauterbach L."/>
            <person name="Steele A.D."/>
            <person name="Gui C."/>
            <person name="Meng S."/>
            <person name="Li G."/>
            <person name="Viehrig K."/>
            <person name="Ye F."/>
            <person name="Su P."/>
            <person name="Kiefer A.F."/>
            <person name="Nichols A."/>
            <person name="Cepeda A.J."/>
            <person name="Yan W."/>
            <person name="Fan B."/>
            <person name="Jiang Y."/>
            <person name="Adhikari A."/>
            <person name="Zheng C.-J."/>
            <person name="Schuster L."/>
            <person name="Cowan T.M."/>
            <person name="Smanski M.J."/>
            <person name="Chevrette M.G."/>
            <person name="De Carvalho L.P.S."/>
            <person name="Shen B."/>
        </authorList>
    </citation>
    <scope>NUCLEOTIDE SEQUENCE [LARGE SCALE GENOMIC DNA]</scope>
    <source>
        <strain evidence="3 4">NPDC000234</strain>
    </source>
</reference>
<dbReference type="Pfam" id="PF02771">
    <property type="entry name" value="Acyl-CoA_dh_N"/>
    <property type="match status" value="1"/>
</dbReference>
<comment type="caution">
    <text evidence="3">The sequence shown here is derived from an EMBL/GenBank/DDBJ whole genome shotgun (WGS) entry which is preliminary data.</text>
</comment>
<dbReference type="Proteomes" id="UP001474181">
    <property type="component" value="Unassembled WGS sequence"/>
</dbReference>
<dbReference type="EMBL" id="JBEPEK010000231">
    <property type="protein sequence ID" value="MER7183240.1"/>
    <property type="molecule type" value="Genomic_DNA"/>
</dbReference>
<dbReference type="InterPro" id="IPR013786">
    <property type="entry name" value="AcylCoA_DH/ox_N"/>
</dbReference>
<sequence length="179" mass="19691">MNFSHSPRAVELTKAVQSFIQGEIVPVEHELRRSGGGAEPWQVPEEVHELRRRAREQGLWNLFLPAEHEGPCAERLGTRGGTGLTNVDYAPIAEATGWSFLAPYAFNCNARDTGNAEVLLRYGSQKQKDRWLDPLLDGRIRSAFAMTEPGVASSHATNMQLTAVGVVARMELGNHGATR</sequence>
<dbReference type="InterPro" id="IPR009100">
    <property type="entry name" value="AcylCoA_DH/oxidase_NM_dom_sf"/>
</dbReference>
<keyword evidence="1" id="KW-0560">Oxidoreductase</keyword>
<feature type="domain" description="Acyl-CoA dehydrogenase/oxidase N-terminal" evidence="2">
    <location>
        <begin position="10"/>
        <end position="138"/>
    </location>
</feature>
<evidence type="ECO:0000256" key="1">
    <source>
        <dbReference type="ARBA" id="ARBA00023002"/>
    </source>
</evidence>
<dbReference type="RefSeq" id="WP_350784379.1">
    <property type="nucleotide sequence ID" value="NZ_JBEPEK010000231.1"/>
</dbReference>